<protein>
    <recommendedName>
        <fullName evidence="1">Isopenicillin N synthase-like Fe(2+) 2OG dioxygenase domain-containing protein</fullName>
    </recommendedName>
</protein>
<comment type="caution">
    <text evidence="2">The sequence shown here is derived from an EMBL/GenBank/DDBJ whole genome shotgun (WGS) entry which is preliminary data.</text>
</comment>
<reference evidence="2 3" key="1">
    <citation type="submission" date="2024-01" db="EMBL/GenBank/DDBJ databases">
        <title>Genome assemblies of Stephania.</title>
        <authorList>
            <person name="Yang L."/>
        </authorList>
    </citation>
    <scope>NUCLEOTIDE SEQUENCE [LARGE SCALE GENOMIC DNA]</scope>
    <source>
        <strain evidence="2">YNDBR</strain>
        <tissue evidence="2">Leaf</tissue>
    </source>
</reference>
<feature type="domain" description="Isopenicillin N synthase-like Fe(2+) 2OG dioxygenase" evidence="1">
    <location>
        <begin position="11"/>
        <end position="41"/>
    </location>
</feature>
<dbReference type="Pfam" id="PF03171">
    <property type="entry name" value="2OG-FeII_Oxy"/>
    <property type="match status" value="1"/>
</dbReference>
<evidence type="ECO:0000313" key="2">
    <source>
        <dbReference type="EMBL" id="KAK9120663.1"/>
    </source>
</evidence>
<gene>
    <name evidence="2" type="ORF">Syun_018280</name>
</gene>
<dbReference type="InterPro" id="IPR027443">
    <property type="entry name" value="IPNS-like_sf"/>
</dbReference>
<dbReference type="EMBL" id="JBBNAF010000008">
    <property type="protein sequence ID" value="KAK9120663.1"/>
    <property type="molecule type" value="Genomic_DNA"/>
</dbReference>
<dbReference type="SUPFAM" id="SSF51197">
    <property type="entry name" value="Clavaminate synthase-like"/>
    <property type="match status" value="1"/>
</dbReference>
<dbReference type="AlphaFoldDB" id="A0AAP0ITF7"/>
<proteinExistence type="predicted"/>
<sequence length="88" mass="9965">MANPIFLWACLQMLSNGVYKSIEHKGTINRERERLSIAVFQLPTSGILVGPFEEVLGDSGAKYKTVDYDEYMKSYFATKLEAKQLRGT</sequence>
<keyword evidence="3" id="KW-1185">Reference proteome</keyword>
<name>A0AAP0ITF7_9MAGN</name>
<accession>A0AAP0ITF7</accession>
<dbReference type="Gene3D" id="2.60.120.330">
    <property type="entry name" value="B-lactam Antibiotic, Isopenicillin N Synthase, Chain"/>
    <property type="match status" value="1"/>
</dbReference>
<organism evidence="2 3">
    <name type="scientific">Stephania yunnanensis</name>
    <dbReference type="NCBI Taxonomy" id="152371"/>
    <lineage>
        <taxon>Eukaryota</taxon>
        <taxon>Viridiplantae</taxon>
        <taxon>Streptophyta</taxon>
        <taxon>Embryophyta</taxon>
        <taxon>Tracheophyta</taxon>
        <taxon>Spermatophyta</taxon>
        <taxon>Magnoliopsida</taxon>
        <taxon>Ranunculales</taxon>
        <taxon>Menispermaceae</taxon>
        <taxon>Menispermoideae</taxon>
        <taxon>Cissampelideae</taxon>
        <taxon>Stephania</taxon>
    </lineage>
</organism>
<evidence type="ECO:0000259" key="1">
    <source>
        <dbReference type="Pfam" id="PF03171"/>
    </source>
</evidence>
<evidence type="ECO:0000313" key="3">
    <source>
        <dbReference type="Proteomes" id="UP001420932"/>
    </source>
</evidence>
<dbReference type="Proteomes" id="UP001420932">
    <property type="component" value="Unassembled WGS sequence"/>
</dbReference>
<dbReference type="InterPro" id="IPR044861">
    <property type="entry name" value="IPNS-like_FE2OG_OXY"/>
</dbReference>